<dbReference type="Gene3D" id="2.160.20.80">
    <property type="entry name" value="E3 ubiquitin-protein ligase SopA"/>
    <property type="match status" value="3"/>
</dbReference>
<dbReference type="PANTHER" id="PTHR14136">
    <property type="entry name" value="BTB_POZ DOMAIN-CONTAINING PROTEIN KCTD9"/>
    <property type="match status" value="1"/>
</dbReference>
<dbReference type="InterPro" id="IPR001646">
    <property type="entry name" value="5peptide_repeat"/>
</dbReference>
<sequence>MNAEEILKKYATGERTFAGVNLNEANLSGANLSHAELSQANLSVANLSGSNLSHANLSGAKLNVTKLSGANLSHANLTDAILNVANLAMADLSYAEMSNASLVRAELTRTDLSGANLNRANLSGADLKDAKLRGAVLSNANLSRTDLKWAVFTAATLSGANLHGTDLSSADLSSADLSNTELRQANLSRVNLQGANLSGANLRWADLSGADLRWADLSGAKLSGANLTGANLSYANLNDTSLVHVDLTRANLIGADWVGADLSGATLTGTKLHNVPRFGIKTDGVICEWVDLSPNGDQSVVQRIGSDHTHVFFREAPPTVNIQVDAALDHDTNMLLAATYRQLMNQSKLSFLPPNLQLGRRRTTLTFEMMGDNWLFLAAYIVILPFKDAAQVQAQLSKIVEFLQAKEVANYFHSEGYRLVASMREMFLSSIHACALPDEVLARLGRSKFFKAPSRLSLLSSSGKVLKIHHHPRFGSRLIQENDGVIPNTLLSDRPTPLPEFGQLMEFIQAFDFTNDPPQRSVS</sequence>
<dbReference type="Pfam" id="PF00805">
    <property type="entry name" value="Pentapeptide"/>
    <property type="match status" value="4"/>
</dbReference>
<dbReference type="InterPro" id="IPR051082">
    <property type="entry name" value="Pentapeptide-BTB/POZ_domain"/>
</dbReference>
<accession>A0A7C3KF32</accession>
<dbReference type="PANTHER" id="PTHR14136:SF17">
    <property type="entry name" value="BTB_POZ DOMAIN-CONTAINING PROTEIN KCTD9"/>
    <property type="match status" value="1"/>
</dbReference>
<evidence type="ECO:0008006" key="2">
    <source>
        <dbReference type="Google" id="ProtNLM"/>
    </source>
</evidence>
<protein>
    <recommendedName>
        <fullName evidence="2">Pentapeptide repeat-containing protein</fullName>
    </recommendedName>
</protein>
<dbReference type="EMBL" id="DSRU01000164">
    <property type="protein sequence ID" value="HFM98307.1"/>
    <property type="molecule type" value="Genomic_DNA"/>
</dbReference>
<reference evidence="1" key="1">
    <citation type="journal article" date="2020" name="mSystems">
        <title>Genome- and Community-Level Interaction Insights into Carbon Utilization and Element Cycling Functions of Hydrothermarchaeota in Hydrothermal Sediment.</title>
        <authorList>
            <person name="Zhou Z."/>
            <person name="Liu Y."/>
            <person name="Xu W."/>
            <person name="Pan J."/>
            <person name="Luo Z.H."/>
            <person name="Li M."/>
        </authorList>
    </citation>
    <scope>NUCLEOTIDE SEQUENCE [LARGE SCALE GENOMIC DNA]</scope>
    <source>
        <strain evidence="1">SpSt-418</strain>
    </source>
</reference>
<gene>
    <name evidence="1" type="ORF">ENR64_11230</name>
</gene>
<dbReference type="AlphaFoldDB" id="A0A7C3KF32"/>
<comment type="caution">
    <text evidence="1">The sequence shown here is derived from an EMBL/GenBank/DDBJ whole genome shotgun (WGS) entry which is preliminary data.</text>
</comment>
<proteinExistence type="predicted"/>
<dbReference type="SUPFAM" id="SSF141571">
    <property type="entry name" value="Pentapeptide repeat-like"/>
    <property type="match status" value="2"/>
</dbReference>
<organism evidence="1">
    <name type="scientific">Oscillatoriales cyanobacterium SpSt-418</name>
    <dbReference type="NCBI Taxonomy" id="2282169"/>
    <lineage>
        <taxon>Bacteria</taxon>
        <taxon>Bacillati</taxon>
        <taxon>Cyanobacteriota</taxon>
        <taxon>Cyanophyceae</taxon>
        <taxon>Oscillatoriophycideae</taxon>
        <taxon>Oscillatoriales</taxon>
    </lineage>
</organism>
<name>A0A7C3KF32_9CYAN</name>
<evidence type="ECO:0000313" key="1">
    <source>
        <dbReference type="EMBL" id="HFM98307.1"/>
    </source>
</evidence>